<dbReference type="SUPFAM" id="SSF53067">
    <property type="entry name" value="Actin-like ATPase domain"/>
    <property type="match status" value="1"/>
</dbReference>
<dbReference type="Proteomes" id="UP000193200">
    <property type="component" value="Unassembled WGS sequence"/>
</dbReference>
<dbReference type="AlphaFoldDB" id="A0A1Y5TIP6"/>
<reference evidence="4 5" key="1">
    <citation type="submission" date="2017-03" db="EMBL/GenBank/DDBJ databases">
        <authorList>
            <person name="Afonso C.L."/>
            <person name="Miller P.J."/>
            <person name="Scott M.A."/>
            <person name="Spackman E."/>
            <person name="Goraichik I."/>
            <person name="Dimitrov K.M."/>
            <person name="Suarez D.L."/>
            <person name="Swayne D.E."/>
        </authorList>
    </citation>
    <scope>NUCLEOTIDE SEQUENCE [LARGE SCALE GENOMIC DNA]</scope>
    <source>
        <strain evidence="4 5">CECT 7691</strain>
    </source>
</reference>
<keyword evidence="4" id="KW-0436">Ligase</keyword>
<dbReference type="EC" id="6.4.1.8" evidence="4"/>
<evidence type="ECO:0000313" key="5">
    <source>
        <dbReference type="Proteomes" id="UP000193200"/>
    </source>
</evidence>
<dbReference type="GO" id="GO:0006749">
    <property type="term" value="P:glutathione metabolic process"/>
    <property type="evidence" value="ECO:0007669"/>
    <property type="project" value="TreeGrafter"/>
</dbReference>
<feature type="domain" description="Acetophenone carboxylase-like C-terminal" evidence="3">
    <location>
        <begin position="524"/>
        <end position="675"/>
    </location>
</feature>
<dbReference type="InterPro" id="IPR002821">
    <property type="entry name" value="Hydantoinase_A"/>
</dbReference>
<evidence type="ECO:0000313" key="4">
    <source>
        <dbReference type="EMBL" id="SLN64869.1"/>
    </source>
</evidence>
<dbReference type="GO" id="GO:0005829">
    <property type="term" value="C:cytosol"/>
    <property type="evidence" value="ECO:0007669"/>
    <property type="project" value="TreeGrafter"/>
</dbReference>
<dbReference type="InterPro" id="IPR008040">
    <property type="entry name" value="Hydant_A_N"/>
</dbReference>
<dbReference type="GO" id="GO:0016874">
    <property type="term" value="F:ligase activity"/>
    <property type="evidence" value="ECO:0007669"/>
    <property type="project" value="UniProtKB-KW"/>
</dbReference>
<gene>
    <name evidence="4" type="primary">apc3_3</name>
    <name evidence="4" type="ORF">OCH7691_02949</name>
</gene>
<name>A0A1Y5TIP6_9PROT</name>
<dbReference type="PANTHER" id="PTHR11365:SF23">
    <property type="entry name" value="HYPOTHETICAL 5-OXOPROLINASE (EUROFUNG)-RELATED"/>
    <property type="match status" value="1"/>
</dbReference>
<dbReference type="InterPro" id="IPR045079">
    <property type="entry name" value="Oxoprolinase-like"/>
</dbReference>
<dbReference type="Pfam" id="PF19278">
    <property type="entry name" value="Hydant_A_C"/>
    <property type="match status" value="1"/>
</dbReference>
<dbReference type="RefSeq" id="WP_085884266.1">
    <property type="nucleotide sequence ID" value="NZ_FWFR01000002.1"/>
</dbReference>
<proteinExistence type="predicted"/>
<organism evidence="4 5">
    <name type="scientific">Oceanibacterium hippocampi</name>
    <dbReference type="NCBI Taxonomy" id="745714"/>
    <lineage>
        <taxon>Bacteria</taxon>
        <taxon>Pseudomonadati</taxon>
        <taxon>Pseudomonadota</taxon>
        <taxon>Alphaproteobacteria</taxon>
        <taxon>Sneathiellales</taxon>
        <taxon>Sneathiellaceae</taxon>
        <taxon>Oceanibacterium</taxon>
    </lineage>
</organism>
<dbReference type="OrthoDB" id="7314499at2"/>
<dbReference type="InterPro" id="IPR049517">
    <property type="entry name" value="ACX-like_C"/>
</dbReference>
<evidence type="ECO:0000259" key="1">
    <source>
        <dbReference type="Pfam" id="PF01968"/>
    </source>
</evidence>
<dbReference type="Pfam" id="PF01968">
    <property type="entry name" value="Hydantoinase_A"/>
    <property type="match status" value="1"/>
</dbReference>
<dbReference type="EMBL" id="FWFR01000002">
    <property type="protein sequence ID" value="SLN64869.1"/>
    <property type="molecule type" value="Genomic_DNA"/>
</dbReference>
<accession>A0A1Y5TIP6</accession>
<dbReference type="Pfam" id="PF05378">
    <property type="entry name" value="Hydant_A_N"/>
    <property type="match status" value="1"/>
</dbReference>
<feature type="domain" description="Hydantoinase/oxoprolinase N-terminal" evidence="2">
    <location>
        <begin position="7"/>
        <end position="186"/>
    </location>
</feature>
<keyword evidence="5" id="KW-1185">Reference proteome</keyword>
<dbReference type="GO" id="GO:0017168">
    <property type="term" value="F:5-oxoprolinase (ATP-hydrolyzing) activity"/>
    <property type="evidence" value="ECO:0007669"/>
    <property type="project" value="TreeGrafter"/>
</dbReference>
<evidence type="ECO:0000259" key="3">
    <source>
        <dbReference type="Pfam" id="PF19278"/>
    </source>
</evidence>
<dbReference type="PANTHER" id="PTHR11365">
    <property type="entry name" value="5-OXOPROLINASE RELATED"/>
    <property type="match status" value="1"/>
</dbReference>
<feature type="domain" description="Hydantoinase A/oxoprolinase" evidence="1">
    <location>
        <begin position="209"/>
        <end position="494"/>
    </location>
</feature>
<dbReference type="InParanoid" id="A0A1Y5TIP6"/>
<sequence length="687" mass="72792">MPRNETRIGIDIGGTFTDFAIWQGDAAGYVSIATHKVPSTPPEFAQAVINGLEDIIARHGIAPDDPVTIVHGTTVSTNAVIERRGPSMAFLTTRGFRDLLGLGRLRLDRPVDIFNQRPLPLVPRRHVFEIDERILADGSIDRALQADEVARAVKTAVAQGVEAIGICFLHAFRNPAHEQAALAAARAAAPDVEIIASHEVWPQEGEYERAIVTLLNAFVRRVMDGYIGEIETYLEKRLGNARLFITKSNGGVMAAGDARRFPVHTLLSGPAAGVSAARYLGSALDSGDVLTMDMGGTSTDMSLIRDGQAMTSTESRVGDFPLMMPVTAIEALGAGGGSLVRMDGPVLKVGPGSAGATPGPACYGLGGTEPTLSDAYLLSGYLNPDSLLGGRMPMRADLAEQAFGPIAATLGMSVADTAEACIKVATSNMLASVLPFLARLGVNPTDLSLMIFGGAGGIHGPLLAEEVGIRRIIVPRTPSVFCALGCLVSELRHDLVQSVHGATPDESGVRTIFAALKGEADRWLETQTHGHATESVAYMPQADMRYLGQSFQVTAPLPQNALDQPDMATIAEAFHAEHQRLFGHSDPTAPVEFTDLRLTLVATMARPEATATLAAGTAPPAPKRTRAVRFRTGPVAETPVFAREDLAAGDRLQGPAIIEQADATIVVPPGYDAEVGRFGDLMLTMER</sequence>
<protein>
    <submittedName>
        <fullName evidence="4">Acetophenone carboxylase gamma subunit</fullName>
        <ecNumber evidence="4">6.4.1.8</ecNumber>
    </submittedName>
</protein>
<evidence type="ECO:0000259" key="2">
    <source>
        <dbReference type="Pfam" id="PF05378"/>
    </source>
</evidence>
<dbReference type="InterPro" id="IPR043129">
    <property type="entry name" value="ATPase_NBD"/>
</dbReference>